<reference evidence="4 5" key="1">
    <citation type="submission" date="2016-03" db="EMBL/GenBank/DDBJ databases">
        <title>Draft genome sequence of Paenibacillus antarcticus CECT 5836.</title>
        <authorList>
            <person name="Shin S.-K."/>
            <person name="Yi H."/>
        </authorList>
    </citation>
    <scope>NUCLEOTIDE SEQUENCE [LARGE SCALE GENOMIC DNA]</scope>
    <source>
        <strain evidence="4 5">CECT 5836</strain>
    </source>
</reference>
<dbReference type="InterPro" id="IPR023772">
    <property type="entry name" value="DNA-bd_HTH_TetR-type_CS"/>
</dbReference>
<dbReference type="PRINTS" id="PR00455">
    <property type="entry name" value="HTHTETR"/>
</dbReference>
<evidence type="ECO:0000313" key="4">
    <source>
        <dbReference type="EMBL" id="OAB47299.1"/>
    </source>
</evidence>
<feature type="DNA-binding region" description="H-T-H motif" evidence="2">
    <location>
        <begin position="21"/>
        <end position="40"/>
    </location>
</feature>
<dbReference type="EMBL" id="LVJI01000007">
    <property type="protein sequence ID" value="OAB47299.1"/>
    <property type="molecule type" value="Genomic_DNA"/>
</dbReference>
<dbReference type="Proteomes" id="UP000077355">
    <property type="component" value="Unassembled WGS sequence"/>
</dbReference>
<dbReference type="RefSeq" id="WP_068647631.1">
    <property type="nucleotide sequence ID" value="NZ_CP043611.1"/>
</dbReference>
<sequence>MKDRIINGTIYLIQQKGFSFTLSDVAKQVAISKRTIYEHFTSKDDIVEHIVNGLILEIKEREQKIGEDEQLDILQKIEQMLVCIPEEFAGLDTRLLSELHNAHYSQWQILDSFLKDEWNVVLGLMKKGTEQGVIRNIHLPLFIELYLSAINQIYDPSSNLKAEMTMRDILQSVVDILLYGITTQQR</sequence>
<dbReference type="PROSITE" id="PS50977">
    <property type="entry name" value="HTH_TETR_2"/>
    <property type="match status" value="1"/>
</dbReference>
<dbReference type="InterPro" id="IPR009057">
    <property type="entry name" value="Homeodomain-like_sf"/>
</dbReference>
<gene>
    <name evidence="4" type="ORF">PBAT_06225</name>
</gene>
<keyword evidence="1 2" id="KW-0238">DNA-binding</keyword>
<accession>A0A168Q1W6</accession>
<dbReference type="PANTHER" id="PTHR43479:SF11">
    <property type="entry name" value="ACREF_ENVCD OPERON REPRESSOR-RELATED"/>
    <property type="match status" value="1"/>
</dbReference>
<feature type="domain" description="HTH tetR-type" evidence="3">
    <location>
        <begin position="1"/>
        <end position="58"/>
    </location>
</feature>
<dbReference type="Pfam" id="PF00440">
    <property type="entry name" value="TetR_N"/>
    <property type="match status" value="1"/>
</dbReference>
<dbReference type="PROSITE" id="PS01081">
    <property type="entry name" value="HTH_TETR_1"/>
    <property type="match status" value="1"/>
</dbReference>
<evidence type="ECO:0000313" key="5">
    <source>
        <dbReference type="Proteomes" id="UP000077355"/>
    </source>
</evidence>
<evidence type="ECO:0000256" key="1">
    <source>
        <dbReference type="ARBA" id="ARBA00023125"/>
    </source>
</evidence>
<dbReference type="AlphaFoldDB" id="A0A168Q1W6"/>
<comment type="caution">
    <text evidence="4">The sequence shown here is derived from an EMBL/GenBank/DDBJ whole genome shotgun (WGS) entry which is preliminary data.</text>
</comment>
<dbReference type="Gene3D" id="1.10.357.10">
    <property type="entry name" value="Tetracycline Repressor, domain 2"/>
    <property type="match status" value="1"/>
</dbReference>
<dbReference type="PANTHER" id="PTHR43479">
    <property type="entry name" value="ACREF/ENVCD OPERON REPRESSOR-RELATED"/>
    <property type="match status" value="1"/>
</dbReference>
<dbReference type="InterPro" id="IPR036271">
    <property type="entry name" value="Tet_transcr_reg_TetR-rel_C_sf"/>
</dbReference>
<dbReference type="SUPFAM" id="SSF48498">
    <property type="entry name" value="Tetracyclin repressor-like, C-terminal domain"/>
    <property type="match status" value="1"/>
</dbReference>
<name>A0A168Q1W6_9BACL</name>
<keyword evidence="5" id="KW-1185">Reference proteome</keyword>
<dbReference type="Gene3D" id="1.10.10.60">
    <property type="entry name" value="Homeodomain-like"/>
    <property type="match status" value="1"/>
</dbReference>
<protein>
    <submittedName>
        <fullName evidence="4">TetR family transcriptional regulator</fullName>
    </submittedName>
</protein>
<evidence type="ECO:0000259" key="3">
    <source>
        <dbReference type="PROSITE" id="PS50977"/>
    </source>
</evidence>
<evidence type="ECO:0000256" key="2">
    <source>
        <dbReference type="PROSITE-ProRule" id="PRU00335"/>
    </source>
</evidence>
<dbReference type="SUPFAM" id="SSF46689">
    <property type="entry name" value="Homeodomain-like"/>
    <property type="match status" value="1"/>
</dbReference>
<dbReference type="OrthoDB" id="9812134at2"/>
<proteinExistence type="predicted"/>
<dbReference type="InterPro" id="IPR001647">
    <property type="entry name" value="HTH_TetR"/>
</dbReference>
<dbReference type="GO" id="GO:0003677">
    <property type="term" value="F:DNA binding"/>
    <property type="evidence" value="ECO:0007669"/>
    <property type="project" value="UniProtKB-UniRule"/>
</dbReference>
<organism evidence="4 5">
    <name type="scientific">Paenibacillus antarcticus</name>
    <dbReference type="NCBI Taxonomy" id="253703"/>
    <lineage>
        <taxon>Bacteria</taxon>
        <taxon>Bacillati</taxon>
        <taxon>Bacillota</taxon>
        <taxon>Bacilli</taxon>
        <taxon>Bacillales</taxon>
        <taxon>Paenibacillaceae</taxon>
        <taxon>Paenibacillus</taxon>
    </lineage>
</organism>
<dbReference type="InterPro" id="IPR050624">
    <property type="entry name" value="HTH-type_Tx_Regulator"/>
</dbReference>